<dbReference type="InParanoid" id="A0A2S8SS36"/>
<evidence type="ECO:0000313" key="4">
    <source>
        <dbReference type="EMBL" id="PQV63588.1"/>
    </source>
</evidence>
<dbReference type="InterPro" id="IPR012902">
    <property type="entry name" value="N_methyl_site"/>
</dbReference>
<gene>
    <name evidence="4" type="ORF">B1R32_11051</name>
</gene>
<keyword evidence="2" id="KW-0812">Transmembrane</keyword>
<keyword evidence="5" id="KW-1185">Reference proteome</keyword>
<dbReference type="AlphaFoldDB" id="A0A2S8SS36"/>
<dbReference type="Gene3D" id="3.30.700.10">
    <property type="entry name" value="Glycoprotein, Type 4 Pilin"/>
    <property type="match status" value="1"/>
</dbReference>
<dbReference type="PRINTS" id="PR00813">
    <property type="entry name" value="BCTERIALGSPG"/>
</dbReference>
<dbReference type="RefSeq" id="WP_105484008.1">
    <property type="nucleotide sequence ID" value="NZ_NIGF01000010.1"/>
</dbReference>
<name>A0A2S8SS36_9BACT</name>
<dbReference type="InterPro" id="IPR027558">
    <property type="entry name" value="Pre_pil_HX9DG_C"/>
</dbReference>
<keyword evidence="2" id="KW-1133">Transmembrane helix</keyword>
<evidence type="ECO:0000256" key="2">
    <source>
        <dbReference type="SAM" id="Phobius"/>
    </source>
</evidence>
<dbReference type="Proteomes" id="UP000237684">
    <property type="component" value="Unassembled WGS sequence"/>
</dbReference>
<protein>
    <recommendedName>
        <fullName evidence="3">DUF1559 domain-containing protein</fullName>
    </recommendedName>
</protein>
<feature type="transmembrane region" description="Helical" evidence="2">
    <location>
        <begin position="20"/>
        <end position="46"/>
    </location>
</feature>
<proteinExistence type="predicted"/>
<dbReference type="PROSITE" id="PS00409">
    <property type="entry name" value="PROKAR_NTER_METHYL"/>
    <property type="match status" value="1"/>
</dbReference>
<dbReference type="InterPro" id="IPR000983">
    <property type="entry name" value="Bac_GSPG_pilin"/>
</dbReference>
<dbReference type="SUPFAM" id="SSF54523">
    <property type="entry name" value="Pili subunits"/>
    <property type="match status" value="1"/>
</dbReference>
<dbReference type="InterPro" id="IPR011453">
    <property type="entry name" value="DUF1559"/>
</dbReference>
<dbReference type="PANTHER" id="PTHR30093">
    <property type="entry name" value="GENERAL SECRETION PATHWAY PROTEIN G"/>
    <property type="match status" value="1"/>
</dbReference>
<comment type="caution">
    <text evidence="4">The sequence shown here is derived from an EMBL/GenBank/DDBJ whole genome shotgun (WGS) entry which is preliminary data.</text>
</comment>
<evidence type="ECO:0000259" key="3">
    <source>
        <dbReference type="Pfam" id="PF07596"/>
    </source>
</evidence>
<dbReference type="Pfam" id="PF07596">
    <property type="entry name" value="SBP_bac_10"/>
    <property type="match status" value="1"/>
</dbReference>
<reference evidence="4 5" key="1">
    <citation type="journal article" date="2018" name="Syst. Appl. Microbiol.">
        <title>Abditibacterium utsteinense sp. nov., the first cultivated member of candidate phylum FBP, isolated from ice-free Antarctic soil samples.</title>
        <authorList>
            <person name="Tahon G."/>
            <person name="Tytgat B."/>
            <person name="Lebbe L."/>
            <person name="Carlier A."/>
            <person name="Willems A."/>
        </authorList>
    </citation>
    <scope>NUCLEOTIDE SEQUENCE [LARGE SCALE GENOMIC DNA]</scope>
    <source>
        <strain evidence="4 5">LMG 29911</strain>
    </source>
</reference>
<accession>A0A2S8SS36</accession>
<keyword evidence="2" id="KW-0472">Membrane</keyword>
<organism evidence="4 5">
    <name type="scientific">Abditibacterium utsteinense</name>
    <dbReference type="NCBI Taxonomy" id="1960156"/>
    <lineage>
        <taxon>Bacteria</taxon>
        <taxon>Pseudomonadati</taxon>
        <taxon>Abditibacteriota</taxon>
        <taxon>Abditibacteriia</taxon>
        <taxon>Abditibacteriales</taxon>
        <taxon>Abditibacteriaceae</taxon>
        <taxon>Abditibacterium</taxon>
    </lineage>
</organism>
<sequence length="263" mass="28934">MKTFQRAQDNLNRRMVPRRFAGFTLIELLVVIAIIAILAAILFPVFGRARENARRSSCQSNLKQLGLALLQYTQDYDGSFPVTYYSGGWKPAGSEGGYTATATYPYTKSAQIWMCPSQSLADYPKFRTDIDNPNSDQKMSYAINWYIMSKSVGAPSAINEASIPFPSEIIAIAEAGGLNPGPTINVNESFSQVYATPADGCTPSYYDCRRQGAPHLEGANYLFCDGHVKFSPISKSGANTVENARMWGRTADNRGGNMPDLYQ</sequence>
<dbReference type="OrthoDB" id="210498at2"/>
<dbReference type="NCBIfam" id="TIGR04294">
    <property type="entry name" value="pre_pil_HX9DG"/>
    <property type="match status" value="1"/>
</dbReference>
<dbReference type="GO" id="GO:0015627">
    <property type="term" value="C:type II protein secretion system complex"/>
    <property type="evidence" value="ECO:0007669"/>
    <property type="project" value="InterPro"/>
</dbReference>
<dbReference type="InterPro" id="IPR045584">
    <property type="entry name" value="Pilin-like"/>
</dbReference>
<evidence type="ECO:0000313" key="5">
    <source>
        <dbReference type="Proteomes" id="UP000237684"/>
    </source>
</evidence>
<feature type="domain" description="DUF1559" evidence="3">
    <location>
        <begin position="48"/>
        <end position="91"/>
    </location>
</feature>
<keyword evidence="1" id="KW-0488">Methylation</keyword>
<dbReference type="EMBL" id="NIGF01000010">
    <property type="protein sequence ID" value="PQV63588.1"/>
    <property type="molecule type" value="Genomic_DNA"/>
</dbReference>
<dbReference type="NCBIfam" id="TIGR02532">
    <property type="entry name" value="IV_pilin_GFxxxE"/>
    <property type="match status" value="1"/>
</dbReference>
<dbReference type="GO" id="GO:0015628">
    <property type="term" value="P:protein secretion by the type II secretion system"/>
    <property type="evidence" value="ECO:0007669"/>
    <property type="project" value="InterPro"/>
</dbReference>
<evidence type="ECO:0000256" key="1">
    <source>
        <dbReference type="ARBA" id="ARBA00022481"/>
    </source>
</evidence>
<dbReference type="Pfam" id="PF07963">
    <property type="entry name" value="N_methyl"/>
    <property type="match status" value="1"/>
</dbReference>
<dbReference type="PANTHER" id="PTHR30093:SF2">
    <property type="entry name" value="TYPE II SECRETION SYSTEM PROTEIN H"/>
    <property type="match status" value="1"/>
</dbReference>